<dbReference type="EMBL" id="CP001463">
    <property type="protein sequence ID" value="ACS90983.1"/>
    <property type="molecule type" value="Genomic_DNA"/>
</dbReference>
<dbReference type="InterPro" id="IPR025354">
    <property type="entry name" value="DUF4258"/>
</dbReference>
<dbReference type="HOGENOM" id="CLU_2393062_0_0_2"/>
<reference evidence="1 2" key="1">
    <citation type="journal article" date="2009" name="Appl. Environ. Microbiol.">
        <title>Metabolic versatility and indigenous origin of the archaeon Thermococcus sibiricus, isolated from a siberian oil reservoir, as revealed by genome analysis.</title>
        <authorList>
            <person name="Mardanov A.V."/>
            <person name="Ravin N.V."/>
            <person name="Svetlitchnyi V.A."/>
            <person name="Beletsky A.V."/>
            <person name="Miroshnichenko M.L."/>
            <person name="Bonch-Osmolovskaya E.A."/>
            <person name="Skryabin K.G."/>
        </authorList>
    </citation>
    <scope>NUCLEOTIDE SEQUENCE [LARGE SCALE GENOMIC DNA]</scope>
    <source>
        <strain evidence="2">DSM 12597 / MM 739</strain>
    </source>
</reference>
<dbReference type="Pfam" id="PF14076">
    <property type="entry name" value="DUF4258"/>
    <property type="match status" value="1"/>
</dbReference>
<dbReference type="Proteomes" id="UP000009079">
    <property type="component" value="Chromosome"/>
</dbReference>
<protein>
    <recommendedName>
        <fullName evidence="3">DUF4258 domain-containing protein</fullName>
    </recommendedName>
</protein>
<evidence type="ECO:0000313" key="1">
    <source>
        <dbReference type="EMBL" id="ACS90983.1"/>
    </source>
</evidence>
<dbReference type="eggNOG" id="arCOG04024">
    <property type="taxonomic scope" value="Archaea"/>
</dbReference>
<dbReference type="OrthoDB" id="97403at2157"/>
<accession>C6A002</accession>
<gene>
    <name evidence="1" type="ordered locus">TSIB_1934</name>
</gene>
<name>C6A002_THESM</name>
<evidence type="ECO:0000313" key="2">
    <source>
        <dbReference type="Proteomes" id="UP000009079"/>
    </source>
</evidence>
<organism evidence="1 2">
    <name type="scientific">Thermococcus sibiricus (strain DSM 12597 / MM 739)</name>
    <dbReference type="NCBI Taxonomy" id="604354"/>
    <lineage>
        <taxon>Archaea</taxon>
        <taxon>Methanobacteriati</taxon>
        <taxon>Methanobacteriota</taxon>
        <taxon>Thermococci</taxon>
        <taxon>Thermococcales</taxon>
        <taxon>Thermococcaceae</taxon>
        <taxon>Thermococcus</taxon>
    </lineage>
</organism>
<sequence>MITFTEHARQRLKERKIEEDEIEKVLKKPKWKFYDLKNAHQIAIGERRKEGHYLIIAYDREGESIKVVTVIDVSRNLEKIVKRRLENKRWIEL</sequence>
<dbReference type="AlphaFoldDB" id="C6A002"/>
<dbReference type="STRING" id="604354.TSIB_1934"/>
<evidence type="ECO:0008006" key="3">
    <source>
        <dbReference type="Google" id="ProtNLM"/>
    </source>
</evidence>
<keyword evidence="2" id="KW-1185">Reference proteome</keyword>
<proteinExistence type="predicted"/>
<dbReference type="KEGG" id="tsi:TSIB_1934"/>